<keyword evidence="7" id="KW-0029">Amino-acid transport</keyword>
<comment type="similarity">
    <text evidence="2">Belongs to the ABC transporter superfamily.</text>
</comment>
<comment type="subcellular location">
    <subcellularLocation>
        <location evidence="1">Cell membrane</location>
        <topology evidence="1">Peripheral membrane protein</topology>
    </subcellularLocation>
</comment>
<sequence>MSRNRPGSAPDTEPGSVADVLHARGIRKSFGDKEVLRGVDVSLARNEVVALIGASGSGKSTLLRCLGLLEPIDDGQILLAGADISDPRVDANAVRARLGAVFQSYNLFPHLSVLDNVTLASRVVHRVPRREAEARARDLLARIGLADKAGEHPDRLSGGQQQRAAIIRAIATDPEVLLLDEITSALDPELVGEVLELVRDLAVAGSTILMATHEMAFARDVADRVVFLDQGVIVEEGAPSEVFGAPREPRTRAFLSRFL</sequence>
<dbReference type="PROSITE" id="PS50893">
    <property type="entry name" value="ABC_TRANSPORTER_2"/>
    <property type="match status" value="1"/>
</dbReference>
<gene>
    <name evidence="10" type="ORF">AB7P39_14075</name>
</gene>
<dbReference type="PANTHER" id="PTHR43166:SF9">
    <property type="entry name" value="GLUTAMATE_ASPARTATE IMPORT ATP-BINDING PROTEIN GLTL"/>
    <property type="match status" value="1"/>
</dbReference>
<evidence type="ECO:0000256" key="3">
    <source>
        <dbReference type="ARBA" id="ARBA00022448"/>
    </source>
</evidence>
<dbReference type="PIRSF" id="PIRSF039085">
    <property type="entry name" value="ABC_ATPase_HisP"/>
    <property type="match status" value="1"/>
</dbReference>
<evidence type="ECO:0000256" key="1">
    <source>
        <dbReference type="ARBA" id="ARBA00004202"/>
    </source>
</evidence>
<keyword evidence="8" id="KW-0472">Membrane</keyword>
<evidence type="ECO:0000256" key="7">
    <source>
        <dbReference type="ARBA" id="ARBA00022970"/>
    </source>
</evidence>
<evidence type="ECO:0000256" key="4">
    <source>
        <dbReference type="ARBA" id="ARBA00022475"/>
    </source>
</evidence>
<dbReference type="SMART" id="SM00382">
    <property type="entry name" value="AAA"/>
    <property type="match status" value="1"/>
</dbReference>
<feature type="domain" description="ABC transporter" evidence="9">
    <location>
        <begin position="21"/>
        <end position="255"/>
    </location>
</feature>
<dbReference type="Pfam" id="PF00005">
    <property type="entry name" value="ABC_tran"/>
    <property type="match status" value="1"/>
</dbReference>
<organism evidence="10 11">
    <name type="scientific">Microbacterium plantarum</name>
    <dbReference type="NCBI Taxonomy" id="1816425"/>
    <lineage>
        <taxon>Bacteria</taxon>
        <taxon>Bacillati</taxon>
        <taxon>Actinomycetota</taxon>
        <taxon>Actinomycetes</taxon>
        <taxon>Micrococcales</taxon>
        <taxon>Microbacteriaceae</taxon>
        <taxon>Microbacterium</taxon>
    </lineage>
</organism>
<keyword evidence="6 10" id="KW-0067">ATP-binding</keyword>
<dbReference type="RefSeq" id="WP_146752041.1">
    <property type="nucleotide sequence ID" value="NZ_JBHLHV010000002.1"/>
</dbReference>
<dbReference type="InterPro" id="IPR017871">
    <property type="entry name" value="ABC_transporter-like_CS"/>
</dbReference>
<name>A0ABV5EVH6_9MICO</name>
<evidence type="ECO:0000256" key="6">
    <source>
        <dbReference type="ARBA" id="ARBA00022840"/>
    </source>
</evidence>
<accession>A0ABV5EVH6</accession>
<dbReference type="InterPro" id="IPR050086">
    <property type="entry name" value="MetN_ABC_transporter-like"/>
</dbReference>
<dbReference type="PANTHER" id="PTHR43166">
    <property type="entry name" value="AMINO ACID IMPORT ATP-BINDING PROTEIN"/>
    <property type="match status" value="1"/>
</dbReference>
<protein>
    <submittedName>
        <fullName evidence="10">Amino acid ABC transporter ATP-binding protein</fullName>
    </submittedName>
</protein>
<dbReference type="EMBL" id="JBHLHV010000002">
    <property type="protein sequence ID" value="MFB8893973.1"/>
    <property type="molecule type" value="Genomic_DNA"/>
</dbReference>
<proteinExistence type="inferred from homology"/>
<evidence type="ECO:0000256" key="2">
    <source>
        <dbReference type="ARBA" id="ARBA00005417"/>
    </source>
</evidence>
<evidence type="ECO:0000256" key="5">
    <source>
        <dbReference type="ARBA" id="ARBA00022741"/>
    </source>
</evidence>
<dbReference type="InterPro" id="IPR003439">
    <property type="entry name" value="ABC_transporter-like_ATP-bd"/>
</dbReference>
<dbReference type="InterPro" id="IPR030679">
    <property type="entry name" value="ABC_ATPase_HisP-typ"/>
</dbReference>
<evidence type="ECO:0000313" key="11">
    <source>
        <dbReference type="Proteomes" id="UP001589643"/>
    </source>
</evidence>
<keyword evidence="11" id="KW-1185">Reference proteome</keyword>
<dbReference type="Gene3D" id="3.40.50.300">
    <property type="entry name" value="P-loop containing nucleotide triphosphate hydrolases"/>
    <property type="match status" value="1"/>
</dbReference>
<dbReference type="PROSITE" id="PS00211">
    <property type="entry name" value="ABC_TRANSPORTER_1"/>
    <property type="match status" value="1"/>
</dbReference>
<keyword evidence="5" id="KW-0547">Nucleotide-binding</keyword>
<keyword evidence="4" id="KW-1003">Cell membrane</keyword>
<dbReference type="InterPro" id="IPR027417">
    <property type="entry name" value="P-loop_NTPase"/>
</dbReference>
<evidence type="ECO:0000256" key="8">
    <source>
        <dbReference type="ARBA" id="ARBA00023136"/>
    </source>
</evidence>
<dbReference type="GO" id="GO:0005524">
    <property type="term" value="F:ATP binding"/>
    <property type="evidence" value="ECO:0007669"/>
    <property type="project" value="UniProtKB-KW"/>
</dbReference>
<comment type="caution">
    <text evidence="10">The sequence shown here is derived from an EMBL/GenBank/DDBJ whole genome shotgun (WGS) entry which is preliminary data.</text>
</comment>
<evidence type="ECO:0000313" key="10">
    <source>
        <dbReference type="EMBL" id="MFB8893973.1"/>
    </source>
</evidence>
<dbReference type="Proteomes" id="UP001589643">
    <property type="component" value="Unassembled WGS sequence"/>
</dbReference>
<reference evidence="10 11" key="1">
    <citation type="submission" date="2024-08" db="EMBL/GenBank/DDBJ databases">
        <title>Heavy metals resistant antinobacteria isolated from wastewater.</title>
        <authorList>
            <person name="Roman Ponce B."/>
            <person name="Blanco Mercado M.A."/>
            <person name="Avila Aldana I.N."/>
            <person name="Morales Arrieta S."/>
        </authorList>
    </citation>
    <scope>NUCLEOTIDE SEQUENCE [LARGE SCALE GENOMIC DNA]</scope>
    <source>
        <strain evidence="11">sma-1</strain>
    </source>
</reference>
<dbReference type="InterPro" id="IPR003593">
    <property type="entry name" value="AAA+_ATPase"/>
</dbReference>
<dbReference type="SUPFAM" id="SSF52540">
    <property type="entry name" value="P-loop containing nucleoside triphosphate hydrolases"/>
    <property type="match status" value="1"/>
</dbReference>
<keyword evidence="3" id="KW-0813">Transport</keyword>
<evidence type="ECO:0000259" key="9">
    <source>
        <dbReference type="PROSITE" id="PS50893"/>
    </source>
</evidence>